<reference evidence="2" key="1">
    <citation type="submission" date="2021-01" db="EMBL/GenBank/DDBJ databases">
        <authorList>
            <consortium name="Aspergillus puulaauensis MK2 genome sequencing consortium"/>
            <person name="Kazuki M."/>
            <person name="Futagami T."/>
        </authorList>
    </citation>
    <scope>NUCLEOTIDE SEQUENCE</scope>
    <source>
        <strain evidence="2">MK2</strain>
    </source>
</reference>
<evidence type="ECO:0000256" key="1">
    <source>
        <dbReference type="SAM" id="MobiDB-lite"/>
    </source>
</evidence>
<gene>
    <name evidence="2" type="ORF">APUU_11891S</name>
</gene>
<dbReference type="KEGG" id="apuu:APUU_11891S"/>
<feature type="region of interest" description="Disordered" evidence="1">
    <location>
        <begin position="43"/>
        <end position="89"/>
    </location>
</feature>
<name>A0A7R7XD54_9EURO</name>
<dbReference type="Proteomes" id="UP000654913">
    <property type="component" value="Chromosome 1"/>
</dbReference>
<reference evidence="2" key="2">
    <citation type="submission" date="2021-02" db="EMBL/GenBank/DDBJ databases">
        <title>Aspergillus puulaauensis MK2 genome sequence.</title>
        <authorList>
            <person name="Futagami T."/>
            <person name="Mori K."/>
            <person name="Kadooka C."/>
            <person name="Tanaka T."/>
        </authorList>
    </citation>
    <scope>NUCLEOTIDE SEQUENCE</scope>
    <source>
        <strain evidence="2">MK2</strain>
    </source>
</reference>
<dbReference type="GeneID" id="64969068"/>
<dbReference type="AlphaFoldDB" id="A0A7R7XD54"/>
<accession>A0A7R7XD54</accession>
<evidence type="ECO:0000313" key="3">
    <source>
        <dbReference type="Proteomes" id="UP000654913"/>
    </source>
</evidence>
<protein>
    <submittedName>
        <fullName evidence="2">Uncharacterized protein</fullName>
    </submittedName>
</protein>
<proteinExistence type="predicted"/>
<sequence>MSRQSASSPSYPGLPGPHVMISRWPFLQVLTHPLGTHCHITTVDEKSASKGGHIGRPSPPMRGPSSSQLEHVVMQEPRGTSAPPGEDGLDFPQVLLFGLHHTVASTSS</sequence>
<dbReference type="EMBL" id="AP024443">
    <property type="protein sequence ID" value="BCS19063.1"/>
    <property type="molecule type" value="Genomic_DNA"/>
</dbReference>
<evidence type="ECO:0000313" key="2">
    <source>
        <dbReference type="EMBL" id="BCS19063.1"/>
    </source>
</evidence>
<keyword evidence="3" id="KW-1185">Reference proteome</keyword>
<dbReference type="RefSeq" id="XP_041551257.1">
    <property type="nucleotide sequence ID" value="XM_041698031.1"/>
</dbReference>
<organism evidence="2 3">
    <name type="scientific">Aspergillus puulaauensis</name>
    <dbReference type="NCBI Taxonomy" id="1220207"/>
    <lineage>
        <taxon>Eukaryota</taxon>
        <taxon>Fungi</taxon>
        <taxon>Dikarya</taxon>
        <taxon>Ascomycota</taxon>
        <taxon>Pezizomycotina</taxon>
        <taxon>Eurotiomycetes</taxon>
        <taxon>Eurotiomycetidae</taxon>
        <taxon>Eurotiales</taxon>
        <taxon>Aspergillaceae</taxon>
        <taxon>Aspergillus</taxon>
    </lineage>
</organism>